<dbReference type="Gene3D" id="3.90.190.10">
    <property type="entry name" value="Protein tyrosine phosphatase superfamily"/>
    <property type="match status" value="1"/>
</dbReference>
<dbReference type="Proteomes" id="UP000187209">
    <property type="component" value="Unassembled WGS sequence"/>
</dbReference>
<gene>
    <name evidence="3" type="ORF">SteCoe_167</name>
</gene>
<evidence type="ECO:0000313" key="3">
    <source>
        <dbReference type="EMBL" id="OMJ96209.1"/>
    </source>
</evidence>
<sequence length="219" mass="24998">MQALLEVWEQLPYTEKDNYSIFSLLSESISTKSIKDPLPKRDTKKKPLESLYILRYHIFDEQVSTPDIFGIMNKIEISSISQCDDLEYSIYISDIQAANDLTLLRNNDINSILTIGYNKPLAYPSIKGGYKHLALEDNGKTDLLRNLPEICSFLEKQLKKGNTLVHCLKGQNRSCAVVIGFLMKKYSLRYENALEIVKKSRTCCEISEGLAKQLSCLKF</sequence>
<dbReference type="InterPro" id="IPR029021">
    <property type="entry name" value="Prot-tyrosine_phosphatase-like"/>
</dbReference>
<dbReference type="PROSITE" id="PS50054">
    <property type="entry name" value="TYR_PHOSPHATASE_DUAL"/>
    <property type="match status" value="1"/>
</dbReference>
<dbReference type="SUPFAM" id="SSF52799">
    <property type="entry name" value="(Phosphotyrosine protein) phosphatases II"/>
    <property type="match status" value="1"/>
</dbReference>
<dbReference type="CDD" id="cd14498">
    <property type="entry name" value="DSP"/>
    <property type="match status" value="1"/>
</dbReference>
<dbReference type="OrthoDB" id="406373at2759"/>
<evidence type="ECO:0000313" key="4">
    <source>
        <dbReference type="Proteomes" id="UP000187209"/>
    </source>
</evidence>
<dbReference type="GO" id="GO:0008579">
    <property type="term" value="F:JUN kinase phosphatase activity"/>
    <property type="evidence" value="ECO:0007669"/>
    <property type="project" value="TreeGrafter"/>
</dbReference>
<evidence type="ECO:0000259" key="1">
    <source>
        <dbReference type="PROSITE" id="PS50054"/>
    </source>
</evidence>
<reference evidence="3 4" key="1">
    <citation type="submission" date="2016-11" db="EMBL/GenBank/DDBJ databases">
        <title>The macronuclear genome of Stentor coeruleus: a giant cell with tiny introns.</title>
        <authorList>
            <person name="Slabodnick M."/>
            <person name="Ruby J.G."/>
            <person name="Reiff S.B."/>
            <person name="Swart E.C."/>
            <person name="Gosai S."/>
            <person name="Prabakaran S."/>
            <person name="Witkowska E."/>
            <person name="Larue G.E."/>
            <person name="Fisher S."/>
            <person name="Freeman R.M."/>
            <person name="Gunawardena J."/>
            <person name="Chu W."/>
            <person name="Stover N.A."/>
            <person name="Gregory B.D."/>
            <person name="Nowacki M."/>
            <person name="Derisi J."/>
            <person name="Roy S.W."/>
            <person name="Marshall W.F."/>
            <person name="Sood P."/>
        </authorList>
    </citation>
    <scope>NUCLEOTIDE SEQUENCE [LARGE SCALE GENOMIC DNA]</scope>
    <source>
        <strain evidence="3">WM001</strain>
    </source>
</reference>
<keyword evidence="4" id="KW-1185">Reference proteome</keyword>
<name>A0A1R2D4M5_9CILI</name>
<dbReference type="EMBL" id="MPUH01000002">
    <property type="protein sequence ID" value="OMJ96209.1"/>
    <property type="molecule type" value="Genomic_DNA"/>
</dbReference>
<evidence type="ECO:0000259" key="2">
    <source>
        <dbReference type="PROSITE" id="PS50056"/>
    </source>
</evidence>
<dbReference type="InterPro" id="IPR000387">
    <property type="entry name" value="Tyr_Pase_dom"/>
</dbReference>
<dbReference type="PANTHER" id="PTHR46377:SF1">
    <property type="entry name" value="DUAL SPECIFICITY PROTEIN PHOSPHATASE 19"/>
    <property type="match status" value="1"/>
</dbReference>
<accession>A0A1R2D4M5</accession>
<dbReference type="InterPro" id="IPR020422">
    <property type="entry name" value="TYR_PHOSPHATASE_DUAL_dom"/>
</dbReference>
<feature type="domain" description="Tyrosine-protein phosphatase" evidence="1">
    <location>
        <begin position="82"/>
        <end position="219"/>
    </location>
</feature>
<dbReference type="AlphaFoldDB" id="A0A1R2D4M5"/>
<dbReference type="Pfam" id="PF00782">
    <property type="entry name" value="DSPc"/>
    <property type="match status" value="1"/>
</dbReference>
<dbReference type="PANTHER" id="PTHR46377">
    <property type="entry name" value="DUAL SPECIFICITY PROTEIN PHOSPHATASE 19"/>
    <property type="match status" value="1"/>
</dbReference>
<comment type="caution">
    <text evidence="3">The sequence shown here is derived from an EMBL/GenBank/DDBJ whole genome shotgun (WGS) entry which is preliminary data.</text>
</comment>
<dbReference type="InterPro" id="IPR000340">
    <property type="entry name" value="Dual-sp_phosphatase_cat-dom"/>
</dbReference>
<dbReference type="SMART" id="SM00195">
    <property type="entry name" value="DSPc"/>
    <property type="match status" value="1"/>
</dbReference>
<dbReference type="GO" id="GO:0005737">
    <property type="term" value="C:cytoplasm"/>
    <property type="evidence" value="ECO:0007669"/>
    <property type="project" value="TreeGrafter"/>
</dbReference>
<evidence type="ECO:0008006" key="5">
    <source>
        <dbReference type="Google" id="ProtNLM"/>
    </source>
</evidence>
<proteinExistence type="predicted"/>
<feature type="domain" description="Tyrosine specific protein phosphatases" evidence="2">
    <location>
        <begin position="145"/>
        <end position="201"/>
    </location>
</feature>
<organism evidence="3 4">
    <name type="scientific">Stentor coeruleus</name>
    <dbReference type="NCBI Taxonomy" id="5963"/>
    <lineage>
        <taxon>Eukaryota</taxon>
        <taxon>Sar</taxon>
        <taxon>Alveolata</taxon>
        <taxon>Ciliophora</taxon>
        <taxon>Postciliodesmatophora</taxon>
        <taxon>Heterotrichea</taxon>
        <taxon>Heterotrichida</taxon>
        <taxon>Stentoridae</taxon>
        <taxon>Stentor</taxon>
    </lineage>
</organism>
<dbReference type="PROSITE" id="PS50056">
    <property type="entry name" value="TYR_PHOSPHATASE_2"/>
    <property type="match status" value="1"/>
</dbReference>
<protein>
    <recommendedName>
        <fullName evidence="5">Protein-serine/threonine phosphatase</fullName>
    </recommendedName>
</protein>